<evidence type="ECO:0000313" key="1">
    <source>
        <dbReference type="EMBL" id="KAK5836090.1"/>
    </source>
</evidence>
<evidence type="ECO:0000313" key="2">
    <source>
        <dbReference type="Proteomes" id="UP001358586"/>
    </source>
</evidence>
<dbReference type="Proteomes" id="UP001358586">
    <property type="component" value="Chromosome 4"/>
</dbReference>
<reference evidence="1 2" key="1">
    <citation type="submission" date="2023-03" db="EMBL/GenBank/DDBJ databases">
        <title>WGS of Gossypium arboreum.</title>
        <authorList>
            <person name="Yu D."/>
        </authorList>
    </citation>
    <scope>NUCLEOTIDE SEQUENCE [LARGE SCALE GENOMIC DNA]</scope>
    <source>
        <tissue evidence="1">Leaf</tissue>
    </source>
</reference>
<keyword evidence="2" id="KW-1185">Reference proteome</keyword>
<proteinExistence type="predicted"/>
<accession>A0ABR0QAC6</accession>
<organism evidence="1 2">
    <name type="scientific">Gossypium arboreum</name>
    <name type="common">Tree cotton</name>
    <name type="synonym">Gossypium nanking</name>
    <dbReference type="NCBI Taxonomy" id="29729"/>
    <lineage>
        <taxon>Eukaryota</taxon>
        <taxon>Viridiplantae</taxon>
        <taxon>Streptophyta</taxon>
        <taxon>Embryophyta</taxon>
        <taxon>Tracheophyta</taxon>
        <taxon>Spermatophyta</taxon>
        <taxon>Magnoliopsida</taxon>
        <taxon>eudicotyledons</taxon>
        <taxon>Gunneridae</taxon>
        <taxon>Pentapetalae</taxon>
        <taxon>rosids</taxon>
        <taxon>malvids</taxon>
        <taxon>Malvales</taxon>
        <taxon>Malvaceae</taxon>
        <taxon>Malvoideae</taxon>
        <taxon>Gossypium</taxon>
    </lineage>
</organism>
<gene>
    <name evidence="1" type="ORF">PVK06_011839</name>
</gene>
<comment type="caution">
    <text evidence="1">The sequence shown here is derived from an EMBL/GenBank/DDBJ whole genome shotgun (WGS) entry which is preliminary data.</text>
</comment>
<name>A0ABR0QAC6_GOSAR</name>
<protein>
    <submittedName>
        <fullName evidence="1">Uncharacterized protein</fullName>
    </submittedName>
</protein>
<sequence length="174" mass="19762">MLQPKFGTHSLSFRKLRRRSYFRYYAHDPSLQVVMTNNDNPGTIHFRLGGLVRAISVPEFGKALAPLFSTYDPSRLKASALTPSLRYLHAILAHTLIGRREITGVSNTYDSYYLWCMANAHVIDLAYFIAFAIRQQTEWHRKGVISISPYVTCLARHFSLLNTVAQSSVLKLIG</sequence>
<dbReference type="EMBL" id="JARKNE010000004">
    <property type="protein sequence ID" value="KAK5836090.1"/>
    <property type="molecule type" value="Genomic_DNA"/>
</dbReference>